<sequence>MDRSHSSDDDSPTDSSTSGSSASENTDTSTDSTASDTDQSPVISHGRRTLVARVRRWFLLTGDRWYVTAVILLAIFVGLGPVGHALVPVGPDTFGPNAVRPLLTTLLSGSFLLVSIVVSINSLFVSQEQTPLGRQFDRIRDVGEFRRDIESLIDTPISPAEPARFLRLLTGSILARAQLIDEDIDESVALGDAAARTALRSGVDSYVTHLAEETRVVSSALDDADSTFELVVATMDYDYSRQANDLRRLRSGHDLPEEAEARIQSILDLLQYFATAREYFKTLYFGREFADLSNGLLLVSLPTIALVAFVLLHLNSFGDLHAVATLVTTVALAPFALLAAYVVRVGTIARRTRASGQFVVEERSMAGRTPTDD</sequence>
<evidence type="ECO:0000256" key="2">
    <source>
        <dbReference type="SAM" id="Phobius"/>
    </source>
</evidence>
<dbReference type="Pfam" id="PF25927">
    <property type="entry name" value="DUF7972"/>
    <property type="match status" value="1"/>
</dbReference>
<dbReference type="AlphaFoldDB" id="A0ABD5RAV1"/>
<evidence type="ECO:0000313" key="4">
    <source>
        <dbReference type="Proteomes" id="UP001596201"/>
    </source>
</evidence>
<feature type="transmembrane region" description="Helical" evidence="2">
    <location>
        <begin position="320"/>
        <end position="343"/>
    </location>
</feature>
<proteinExistence type="predicted"/>
<dbReference type="Proteomes" id="UP001596201">
    <property type="component" value="Unassembled WGS sequence"/>
</dbReference>
<feature type="transmembrane region" description="Helical" evidence="2">
    <location>
        <begin position="65"/>
        <end position="86"/>
    </location>
</feature>
<dbReference type="EMBL" id="JBHSKX010000001">
    <property type="protein sequence ID" value="MFC5367089.1"/>
    <property type="molecule type" value="Genomic_DNA"/>
</dbReference>
<keyword evidence="4" id="KW-1185">Reference proteome</keyword>
<keyword evidence="2" id="KW-0812">Transmembrane</keyword>
<organism evidence="3 4">
    <name type="scientific">Salinirubrum litoreum</name>
    <dbReference type="NCBI Taxonomy" id="1126234"/>
    <lineage>
        <taxon>Archaea</taxon>
        <taxon>Methanobacteriati</taxon>
        <taxon>Methanobacteriota</taxon>
        <taxon>Stenosarchaea group</taxon>
        <taxon>Halobacteria</taxon>
        <taxon>Halobacteriales</taxon>
        <taxon>Haloferacaceae</taxon>
        <taxon>Salinirubrum</taxon>
    </lineage>
</organism>
<keyword evidence="2" id="KW-1133">Transmembrane helix</keyword>
<accession>A0ABD5RAV1</accession>
<dbReference type="RefSeq" id="WP_227231510.1">
    <property type="nucleotide sequence ID" value="NZ_JAJCVJ010000004.1"/>
</dbReference>
<evidence type="ECO:0000256" key="1">
    <source>
        <dbReference type="SAM" id="MobiDB-lite"/>
    </source>
</evidence>
<reference evidence="3 4" key="1">
    <citation type="journal article" date="2019" name="Int. J. Syst. Evol. Microbiol.">
        <title>The Global Catalogue of Microorganisms (GCM) 10K type strain sequencing project: providing services to taxonomists for standard genome sequencing and annotation.</title>
        <authorList>
            <consortium name="The Broad Institute Genomics Platform"/>
            <consortium name="The Broad Institute Genome Sequencing Center for Infectious Disease"/>
            <person name="Wu L."/>
            <person name="Ma J."/>
        </authorList>
    </citation>
    <scope>NUCLEOTIDE SEQUENCE [LARGE SCALE GENOMIC DNA]</scope>
    <source>
        <strain evidence="3 4">CGMCC 1.12237</strain>
    </source>
</reference>
<feature type="transmembrane region" description="Helical" evidence="2">
    <location>
        <begin position="295"/>
        <end position="314"/>
    </location>
</feature>
<evidence type="ECO:0000313" key="3">
    <source>
        <dbReference type="EMBL" id="MFC5367089.1"/>
    </source>
</evidence>
<keyword evidence="2" id="KW-0472">Membrane</keyword>
<feature type="region of interest" description="Disordered" evidence="1">
    <location>
        <begin position="1"/>
        <end position="42"/>
    </location>
</feature>
<feature type="compositionally biased region" description="Low complexity" evidence="1">
    <location>
        <begin position="13"/>
        <end position="40"/>
    </location>
</feature>
<dbReference type="InterPro" id="IPR058278">
    <property type="entry name" value="DUF7972"/>
</dbReference>
<gene>
    <name evidence="3" type="ORF">ACFPJ5_09060</name>
</gene>
<comment type="caution">
    <text evidence="3">The sequence shown here is derived from an EMBL/GenBank/DDBJ whole genome shotgun (WGS) entry which is preliminary data.</text>
</comment>
<protein>
    <submittedName>
        <fullName evidence="3">Uncharacterized protein</fullName>
    </submittedName>
</protein>
<name>A0ABD5RAV1_9EURY</name>
<feature type="transmembrane region" description="Helical" evidence="2">
    <location>
        <begin position="106"/>
        <end position="125"/>
    </location>
</feature>